<accession>A0A7W9HG68</accession>
<organism evidence="2 3">
    <name type="scientific">Saccharothrix ecbatanensis</name>
    <dbReference type="NCBI Taxonomy" id="1105145"/>
    <lineage>
        <taxon>Bacteria</taxon>
        <taxon>Bacillati</taxon>
        <taxon>Actinomycetota</taxon>
        <taxon>Actinomycetes</taxon>
        <taxon>Pseudonocardiales</taxon>
        <taxon>Pseudonocardiaceae</taxon>
        <taxon>Saccharothrix</taxon>
    </lineage>
</organism>
<name>A0A7W9HG68_9PSEU</name>
<evidence type="ECO:0000313" key="2">
    <source>
        <dbReference type="EMBL" id="MBB5801391.1"/>
    </source>
</evidence>
<evidence type="ECO:0000313" key="3">
    <source>
        <dbReference type="Proteomes" id="UP000552097"/>
    </source>
</evidence>
<feature type="region of interest" description="Disordered" evidence="1">
    <location>
        <begin position="96"/>
        <end position="118"/>
    </location>
</feature>
<evidence type="ECO:0000256" key="1">
    <source>
        <dbReference type="SAM" id="MobiDB-lite"/>
    </source>
</evidence>
<gene>
    <name evidence="2" type="ORF">F4560_001159</name>
</gene>
<keyword evidence="3" id="KW-1185">Reference proteome</keyword>
<dbReference type="AlphaFoldDB" id="A0A7W9HG68"/>
<evidence type="ECO:0008006" key="4">
    <source>
        <dbReference type="Google" id="ProtNLM"/>
    </source>
</evidence>
<dbReference type="RefSeq" id="WP_184917149.1">
    <property type="nucleotide sequence ID" value="NZ_JACHMO010000001.1"/>
</dbReference>
<dbReference type="Proteomes" id="UP000552097">
    <property type="component" value="Unassembled WGS sequence"/>
</dbReference>
<comment type="caution">
    <text evidence="2">The sequence shown here is derived from an EMBL/GenBank/DDBJ whole genome shotgun (WGS) entry which is preliminary data.</text>
</comment>
<proteinExistence type="predicted"/>
<dbReference type="CDD" id="cd20694">
    <property type="entry name" value="CdiI_Ct-like"/>
    <property type="match status" value="1"/>
</dbReference>
<sequence>METCDDVPGEQPHGSWRIRMLEQLRGPDLLLASNALLSLTYHEDDRDWLQTLLIDCVARGSDRQLRALSVTCMGHVARLDGVIRDDVLQLLRDLRSDPDLGGTAEDALDDVTSFADRR</sequence>
<dbReference type="EMBL" id="JACHMO010000001">
    <property type="protein sequence ID" value="MBB5801391.1"/>
    <property type="molecule type" value="Genomic_DNA"/>
</dbReference>
<dbReference type="InterPro" id="IPR049796">
    <property type="entry name" value="CdiI_Ct-like"/>
</dbReference>
<protein>
    <recommendedName>
        <fullName evidence="4">HEAT repeat protein</fullName>
    </recommendedName>
</protein>
<reference evidence="2 3" key="1">
    <citation type="submission" date="2020-08" db="EMBL/GenBank/DDBJ databases">
        <title>Sequencing the genomes of 1000 actinobacteria strains.</title>
        <authorList>
            <person name="Klenk H.-P."/>
        </authorList>
    </citation>
    <scope>NUCLEOTIDE SEQUENCE [LARGE SCALE GENOMIC DNA]</scope>
    <source>
        <strain evidence="2 3">DSM 45486</strain>
    </source>
</reference>